<evidence type="ECO:0000313" key="1">
    <source>
        <dbReference type="EMBL" id="KAJ9131387.1"/>
    </source>
</evidence>
<sequence length="220" mass="24445">MAITELAVAHTTAGTVTPELKRVLADAARVQDAWLSKILPDSLSGIDRGRALFRQVEDPAKFLIALLWDSIEAHTQWHNSAENKPTVDGIRAYIDTRETVLRHVEGELFAGPAPEGIANMLDAPVISVGRTYVPIENKAAADTKIKEIAASLRKFAAPYDTRWGWVVDPRDEKTQEFVIVAGWDGIEAHLAFKKHPSFAKWQEFAGLANSTGFLHYKRFL</sequence>
<evidence type="ECO:0008006" key="3">
    <source>
        <dbReference type="Google" id="ProtNLM"/>
    </source>
</evidence>
<organism evidence="1 2">
    <name type="scientific">Coniochaeta hoffmannii</name>
    <dbReference type="NCBI Taxonomy" id="91930"/>
    <lineage>
        <taxon>Eukaryota</taxon>
        <taxon>Fungi</taxon>
        <taxon>Dikarya</taxon>
        <taxon>Ascomycota</taxon>
        <taxon>Pezizomycotina</taxon>
        <taxon>Sordariomycetes</taxon>
        <taxon>Sordariomycetidae</taxon>
        <taxon>Coniochaetales</taxon>
        <taxon>Coniochaetaceae</taxon>
        <taxon>Coniochaeta</taxon>
    </lineage>
</organism>
<protein>
    <recommendedName>
        <fullName evidence="3">ABM domain-containing protein</fullName>
    </recommendedName>
</protein>
<dbReference type="InterPro" id="IPR011008">
    <property type="entry name" value="Dimeric_a/b-barrel"/>
</dbReference>
<dbReference type="PANTHER" id="PTHR42052:SF1">
    <property type="entry name" value="ABM DOMAIN-CONTAINING PROTEIN"/>
    <property type="match status" value="1"/>
</dbReference>
<dbReference type="AlphaFoldDB" id="A0AA38VGZ9"/>
<dbReference type="PANTHER" id="PTHR42052">
    <property type="entry name" value="ABM DOMAIN-CONTAINING PROTEIN"/>
    <property type="match status" value="1"/>
</dbReference>
<evidence type="ECO:0000313" key="2">
    <source>
        <dbReference type="Proteomes" id="UP001174691"/>
    </source>
</evidence>
<gene>
    <name evidence="1" type="ORF">NKR19_g9527</name>
</gene>
<proteinExistence type="predicted"/>
<dbReference type="EMBL" id="JANBVN010000236">
    <property type="protein sequence ID" value="KAJ9131387.1"/>
    <property type="molecule type" value="Genomic_DNA"/>
</dbReference>
<keyword evidence="2" id="KW-1185">Reference proteome</keyword>
<dbReference type="SUPFAM" id="SSF54909">
    <property type="entry name" value="Dimeric alpha+beta barrel"/>
    <property type="match status" value="1"/>
</dbReference>
<comment type="caution">
    <text evidence="1">The sequence shown here is derived from an EMBL/GenBank/DDBJ whole genome shotgun (WGS) entry which is preliminary data.</text>
</comment>
<accession>A0AA38VGZ9</accession>
<dbReference type="Gene3D" id="3.30.70.100">
    <property type="match status" value="2"/>
</dbReference>
<name>A0AA38VGZ9_9PEZI</name>
<reference evidence="1" key="1">
    <citation type="submission" date="2022-07" db="EMBL/GenBank/DDBJ databases">
        <title>Fungi with potential for degradation of polypropylene.</title>
        <authorList>
            <person name="Gostincar C."/>
        </authorList>
    </citation>
    <scope>NUCLEOTIDE SEQUENCE</scope>
    <source>
        <strain evidence="1">EXF-13287</strain>
    </source>
</reference>
<dbReference type="Proteomes" id="UP001174691">
    <property type="component" value="Unassembled WGS sequence"/>
</dbReference>